<dbReference type="Proteomes" id="UP000663829">
    <property type="component" value="Unassembled WGS sequence"/>
</dbReference>
<dbReference type="PANTHER" id="PTHR10680">
    <property type="entry name" value="PEPTIDYL-GLYCINE ALPHA-AMIDATING MONOOXYGENASE"/>
    <property type="match status" value="1"/>
</dbReference>
<feature type="binding site" evidence="13">
    <location>
        <position position="72"/>
    </location>
    <ligand>
        <name>Cu(2+)</name>
        <dbReference type="ChEBI" id="CHEBI:29036"/>
        <label>1</label>
        <note>catalytic</note>
    </ligand>
</feature>
<feature type="disulfide bond" evidence="14">
    <location>
        <begin position="201"/>
        <end position="312"/>
    </location>
</feature>
<comment type="similarity">
    <text evidence="2">Belongs to the copper type II ascorbate-dependent monooxygenase family.</text>
</comment>
<feature type="domain" description="Copper type II ascorbate-dependent monooxygenase C-terminal" evidence="18">
    <location>
        <begin position="177"/>
        <end position="323"/>
    </location>
</feature>
<proteinExistence type="inferred from homology"/>
<dbReference type="EMBL" id="CAJOBA010043225">
    <property type="protein sequence ID" value="CAF4146126.1"/>
    <property type="molecule type" value="Genomic_DNA"/>
</dbReference>
<dbReference type="EMBL" id="CAJNOQ010008626">
    <property type="protein sequence ID" value="CAF1202365.1"/>
    <property type="molecule type" value="Genomic_DNA"/>
</dbReference>
<comment type="subcellular location">
    <subcellularLocation>
        <location evidence="1">Secreted</location>
    </subcellularLocation>
</comment>
<evidence type="ECO:0000256" key="13">
    <source>
        <dbReference type="PIRSR" id="PIRSR600720-2"/>
    </source>
</evidence>
<dbReference type="SUPFAM" id="SSF49742">
    <property type="entry name" value="PHM/PNGase F"/>
    <property type="match status" value="2"/>
</dbReference>
<dbReference type="Gene3D" id="2.60.120.230">
    <property type="match status" value="1"/>
</dbReference>
<evidence type="ECO:0000259" key="18">
    <source>
        <dbReference type="Pfam" id="PF03712"/>
    </source>
</evidence>
<dbReference type="InterPro" id="IPR000720">
    <property type="entry name" value="PHM/PAL"/>
</dbReference>
<feature type="binding site" evidence="13">
    <location>
        <position position="219"/>
    </location>
    <ligand>
        <name>Cu(2+)</name>
        <dbReference type="ChEBI" id="CHEBI:29036"/>
        <label>1</label>
        <note>catalytic</note>
    </ligand>
</feature>
<feature type="binding site" evidence="13">
    <location>
        <position position="148"/>
    </location>
    <ligand>
        <name>Cu(2+)</name>
        <dbReference type="ChEBI" id="CHEBI:29036"/>
        <label>1</label>
        <note>catalytic</note>
    </ligand>
</feature>
<feature type="region of interest" description="Disordered" evidence="15">
    <location>
        <begin position="342"/>
        <end position="376"/>
    </location>
</feature>
<dbReference type="Proteomes" id="UP000681722">
    <property type="component" value="Unassembled WGS sequence"/>
</dbReference>
<feature type="compositionally biased region" description="Basic residues" evidence="15">
    <location>
        <begin position="356"/>
        <end position="376"/>
    </location>
</feature>
<evidence type="ECO:0000256" key="6">
    <source>
        <dbReference type="ARBA" id="ARBA00022729"/>
    </source>
</evidence>
<reference evidence="19" key="1">
    <citation type="submission" date="2021-02" db="EMBL/GenBank/DDBJ databases">
        <authorList>
            <person name="Nowell W R."/>
        </authorList>
    </citation>
    <scope>NUCLEOTIDE SEQUENCE</scope>
</reference>
<keyword evidence="6 16" id="KW-0732">Signal</keyword>
<dbReference type="EMBL" id="CAJOBC010008627">
    <property type="protein sequence ID" value="CAF3966782.1"/>
    <property type="molecule type" value="Genomic_DNA"/>
</dbReference>
<name>A0A814WKA9_9BILA</name>
<evidence type="ECO:0000256" key="15">
    <source>
        <dbReference type="SAM" id="MobiDB-lite"/>
    </source>
</evidence>
<feature type="signal peptide" evidence="16">
    <location>
        <begin position="1"/>
        <end position="26"/>
    </location>
</feature>
<dbReference type="GO" id="GO:0005507">
    <property type="term" value="F:copper ion binding"/>
    <property type="evidence" value="ECO:0007669"/>
    <property type="project" value="InterPro"/>
</dbReference>
<accession>A0A814WKA9</accession>
<feature type="binding site" evidence="13">
    <location>
        <position position="217"/>
    </location>
    <ligand>
        <name>Cu(2+)</name>
        <dbReference type="ChEBI" id="CHEBI:29036"/>
        <label>1</label>
        <note>catalytic</note>
    </ligand>
</feature>
<dbReference type="EMBL" id="CAJNOK010021601">
    <property type="protein sequence ID" value="CAF1334731.1"/>
    <property type="molecule type" value="Genomic_DNA"/>
</dbReference>
<evidence type="ECO:0000256" key="10">
    <source>
        <dbReference type="ARBA" id="ARBA00023157"/>
    </source>
</evidence>
<evidence type="ECO:0000259" key="17">
    <source>
        <dbReference type="Pfam" id="PF01082"/>
    </source>
</evidence>
<dbReference type="EC" id="1.14.17.3" evidence="3"/>
<feature type="chain" id="PRO_5035603136" description="peptidylglycine monooxygenase" evidence="16">
    <location>
        <begin position="27"/>
        <end position="376"/>
    </location>
</feature>
<evidence type="ECO:0000256" key="7">
    <source>
        <dbReference type="ARBA" id="ARBA00023002"/>
    </source>
</evidence>
<feature type="binding site" evidence="13">
    <location>
        <position position="73"/>
    </location>
    <ligand>
        <name>Cu(2+)</name>
        <dbReference type="ChEBI" id="CHEBI:29036"/>
        <label>1</label>
        <note>catalytic</note>
    </ligand>
</feature>
<evidence type="ECO:0000256" key="4">
    <source>
        <dbReference type="ARBA" id="ARBA00022525"/>
    </source>
</evidence>
<dbReference type="InterPro" id="IPR024548">
    <property type="entry name" value="Cu2_monoox_C"/>
</dbReference>
<feature type="disulfide bond" evidence="14">
    <location>
        <begin position="272"/>
        <end position="293"/>
    </location>
</feature>
<evidence type="ECO:0000256" key="1">
    <source>
        <dbReference type="ARBA" id="ARBA00004613"/>
    </source>
</evidence>
<protein>
    <recommendedName>
        <fullName evidence="3">peptidylglycine monooxygenase</fullName>
        <ecNumber evidence="3">1.14.17.3</ecNumber>
    </recommendedName>
</protein>
<dbReference type="GO" id="GO:0016020">
    <property type="term" value="C:membrane"/>
    <property type="evidence" value="ECO:0007669"/>
    <property type="project" value="InterPro"/>
</dbReference>
<comment type="caution">
    <text evidence="19">The sequence shown here is derived from an EMBL/GenBank/DDBJ whole genome shotgun (WGS) entry which is preliminary data.</text>
</comment>
<comment type="cofactor">
    <cofactor evidence="13">
        <name>Cu(2+)</name>
        <dbReference type="ChEBI" id="CHEBI:29036"/>
    </cofactor>
    <text evidence="13">Binds 2 Cu(2+) ions per subunit.</text>
</comment>
<keyword evidence="23" id="KW-1185">Reference proteome</keyword>
<dbReference type="InterPro" id="IPR008977">
    <property type="entry name" value="PHM/PNGase_F_dom_sf"/>
</dbReference>
<evidence type="ECO:0000256" key="5">
    <source>
        <dbReference type="ARBA" id="ARBA00022723"/>
    </source>
</evidence>
<dbReference type="PANTHER" id="PTHR10680:SF14">
    <property type="entry name" value="PEPTIDYL-GLYCINE ALPHA-AMIDATING MONOOXYGENASE"/>
    <property type="match status" value="1"/>
</dbReference>
<dbReference type="PRINTS" id="PR00790">
    <property type="entry name" value="PAMONOXGNASE"/>
</dbReference>
<feature type="binding site" evidence="13">
    <location>
        <position position="292"/>
    </location>
    <ligand>
        <name>Cu(2+)</name>
        <dbReference type="ChEBI" id="CHEBI:29036"/>
        <label>1</label>
        <note>catalytic</note>
    </ligand>
</feature>
<evidence type="ECO:0000256" key="12">
    <source>
        <dbReference type="ARBA" id="ARBA00048431"/>
    </source>
</evidence>
<evidence type="ECO:0000256" key="2">
    <source>
        <dbReference type="ARBA" id="ARBA00010676"/>
    </source>
</evidence>
<feature type="disulfide bond" evidence="14">
    <location>
        <begin position="46"/>
        <end position="91"/>
    </location>
</feature>
<keyword evidence="11" id="KW-0325">Glycoprotein</keyword>
<dbReference type="GO" id="GO:0005576">
    <property type="term" value="C:extracellular region"/>
    <property type="evidence" value="ECO:0007669"/>
    <property type="project" value="UniProtKB-SubCell"/>
</dbReference>
<evidence type="ECO:0000256" key="14">
    <source>
        <dbReference type="PIRSR" id="PIRSR600720-3"/>
    </source>
</evidence>
<keyword evidence="10 14" id="KW-1015">Disulfide bond</keyword>
<dbReference type="Pfam" id="PF01082">
    <property type="entry name" value="Cu2_monooxygen"/>
    <property type="match status" value="1"/>
</dbReference>
<dbReference type="Pfam" id="PF03712">
    <property type="entry name" value="Cu2_monoox_C"/>
    <property type="match status" value="1"/>
</dbReference>
<evidence type="ECO:0000313" key="21">
    <source>
        <dbReference type="EMBL" id="CAF3966782.1"/>
    </source>
</evidence>
<evidence type="ECO:0000313" key="20">
    <source>
        <dbReference type="EMBL" id="CAF1334731.1"/>
    </source>
</evidence>
<evidence type="ECO:0000256" key="3">
    <source>
        <dbReference type="ARBA" id="ARBA00012689"/>
    </source>
</evidence>
<evidence type="ECO:0000313" key="23">
    <source>
        <dbReference type="Proteomes" id="UP000663829"/>
    </source>
</evidence>
<dbReference type="InterPro" id="IPR036939">
    <property type="entry name" value="Cu2_ascorb_mOase_N_sf"/>
</dbReference>
<dbReference type="Proteomes" id="UP000677228">
    <property type="component" value="Unassembled WGS sequence"/>
</dbReference>
<dbReference type="Gene3D" id="2.60.120.310">
    <property type="entry name" value="Copper type II, ascorbate-dependent monooxygenase, N-terminal domain"/>
    <property type="match status" value="1"/>
</dbReference>
<evidence type="ECO:0000313" key="19">
    <source>
        <dbReference type="EMBL" id="CAF1202365.1"/>
    </source>
</evidence>
<dbReference type="InterPro" id="IPR014784">
    <property type="entry name" value="Cu2_ascorb_mOase-like_C"/>
</dbReference>
<evidence type="ECO:0000256" key="16">
    <source>
        <dbReference type="SAM" id="SignalP"/>
    </source>
</evidence>
<evidence type="ECO:0000313" key="22">
    <source>
        <dbReference type="EMBL" id="CAF4146126.1"/>
    </source>
</evidence>
<dbReference type="FunFam" id="2.60.120.310:FF:000005">
    <property type="entry name" value="Peptidylglycine alpha-hydroxylating monooxygenase"/>
    <property type="match status" value="1"/>
</dbReference>
<dbReference type="OrthoDB" id="10044505at2759"/>
<evidence type="ECO:0000256" key="9">
    <source>
        <dbReference type="ARBA" id="ARBA00023033"/>
    </source>
</evidence>
<keyword evidence="7" id="KW-0560">Oxidoreductase</keyword>
<organism evidence="19 23">
    <name type="scientific">Didymodactylos carnosus</name>
    <dbReference type="NCBI Taxonomy" id="1234261"/>
    <lineage>
        <taxon>Eukaryota</taxon>
        <taxon>Metazoa</taxon>
        <taxon>Spiralia</taxon>
        <taxon>Gnathifera</taxon>
        <taxon>Rotifera</taxon>
        <taxon>Eurotatoria</taxon>
        <taxon>Bdelloidea</taxon>
        <taxon>Philodinida</taxon>
        <taxon>Philodinidae</taxon>
        <taxon>Didymodactylos</taxon>
    </lineage>
</organism>
<keyword evidence="4" id="KW-0964">Secreted</keyword>
<evidence type="ECO:0000256" key="11">
    <source>
        <dbReference type="ARBA" id="ARBA00023180"/>
    </source>
</evidence>
<keyword evidence="9" id="KW-0503">Monooxygenase</keyword>
<feature type="disulfide bond" evidence="14">
    <location>
        <begin position="79"/>
        <end position="107"/>
    </location>
</feature>
<dbReference type="GO" id="GO:0006518">
    <property type="term" value="P:peptide metabolic process"/>
    <property type="evidence" value="ECO:0007669"/>
    <property type="project" value="InterPro"/>
</dbReference>
<dbReference type="Proteomes" id="UP000682733">
    <property type="component" value="Unassembled WGS sequence"/>
</dbReference>
<dbReference type="GO" id="GO:0004504">
    <property type="term" value="F:peptidylglycine monooxygenase activity"/>
    <property type="evidence" value="ECO:0007669"/>
    <property type="project" value="UniProtKB-EC"/>
</dbReference>
<keyword evidence="8 13" id="KW-0186">Copper</keyword>
<feature type="domain" description="Copper type II ascorbate-dependent monooxygenase N-terminal" evidence="17">
    <location>
        <begin position="39"/>
        <end position="154"/>
    </location>
</feature>
<comment type="catalytic activity">
    <reaction evidence="12">
        <text>a [peptide]-C-terminal glycine + 2 L-ascorbate + O2 = a [peptide]-C-terminal (2S)-2-hydroxyglycine + 2 monodehydro-L-ascorbate radical + H2O</text>
        <dbReference type="Rhea" id="RHEA:21452"/>
        <dbReference type="Rhea" id="RHEA-COMP:13486"/>
        <dbReference type="Rhea" id="RHEA-COMP:15321"/>
        <dbReference type="ChEBI" id="CHEBI:15377"/>
        <dbReference type="ChEBI" id="CHEBI:15379"/>
        <dbReference type="ChEBI" id="CHEBI:38290"/>
        <dbReference type="ChEBI" id="CHEBI:59513"/>
        <dbReference type="ChEBI" id="CHEBI:137000"/>
        <dbReference type="ChEBI" id="CHEBI:142768"/>
        <dbReference type="EC" id="1.14.17.3"/>
    </reaction>
</comment>
<sequence length="376" mass="42329">MWYNMARHMLLLSLNIFFFLINNISTESLNVLMPDARATQIDEYLCTAVEMDYDSPTFITGFNPSATAKDAHHMLLYGCTEPGSKHKIWNCGEMANGNSDYTPGPVCESGSTIIYAWAMDAPSLKLPNDVAFKVGGNTAIKYLVVQVHYANIDKFLVGESDRSGMVLETSKTPSTKRAGVYILLTGGKIDAQTEELFEVACKIDQNIVMHPFAFRTHAHKLGLVNSGYRVRGDYDDQVWTEIGRRSPQLPQMFYPINNDVTLEKGDYVAAACTMLNTRSRTVQIGPTGDDEMCNFYIMYWVDGEELLEDGICSSAGPPSYYFRRNKNLNVDNIPDNAYRIPPPPNGPEPGQELHGHMQHNQHHRSFKKDKRYSKII</sequence>
<keyword evidence="5 13" id="KW-0479">Metal-binding</keyword>
<dbReference type="AlphaFoldDB" id="A0A814WKA9"/>
<evidence type="ECO:0000256" key="8">
    <source>
        <dbReference type="ARBA" id="ARBA00023008"/>
    </source>
</evidence>
<dbReference type="InterPro" id="IPR000323">
    <property type="entry name" value="Cu2_ascorb_mOase_N"/>
</dbReference>
<gene>
    <name evidence="19" type="ORF">GPM918_LOCUS23787</name>
    <name evidence="20" type="ORF">OVA965_LOCUS30059</name>
    <name evidence="21" type="ORF">SRO942_LOCUS23786</name>
    <name evidence="22" type="ORF">TMI583_LOCUS30854</name>
</gene>